<accession>A0A211ZR55</accession>
<dbReference type="SUPFAM" id="SSF52540">
    <property type="entry name" value="P-loop containing nucleoside triphosphate hydrolases"/>
    <property type="match status" value="1"/>
</dbReference>
<name>A0A211ZR55_9PROT</name>
<dbReference type="SMART" id="SM00382">
    <property type="entry name" value="AAA"/>
    <property type="match status" value="1"/>
</dbReference>
<proteinExistence type="predicted"/>
<keyword evidence="7" id="KW-0067">ATP-binding</keyword>
<evidence type="ECO:0000256" key="7">
    <source>
        <dbReference type="ARBA" id="ARBA00022840"/>
    </source>
</evidence>
<feature type="domain" description="ABC transmembrane type-1" evidence="12">
    <location>
        <begin position="24"/>
        <end position="313"/>
    </location>
</feature>
<keyword evidence="6" id="KW-0547">Nucleotide-binding</keyword>
<keyword evidence="2" id="KW-0813">Transport</keyword>
<dbReference type="InterPro" id="IPR014223">
    <property type="entry name" value="ABC_CydC/D"/>
</dbReference>
<dbReference type="Pfam" id="PF00005">
    <property type="entry name" value="ABC_tran"/>
    <property type="match status" value="1"/>
</dbReference>
<feature type="transmembrane region" description="Helical" evidence="10">
    <location>
        <begin position="287"/>
        <end position="308"/>
    </location>
</feature>
<evidence type="ECO:0000256" key="10">
    <source>
        <dbReference type="SAM" id="Phobius"/>
    </source>
</evidence>
<evidence type="ECO:0000256" key="2">
    <source>
        <dbReference type="ARBA" id="ARBA00022448"/>
    </source>
</evidence>
<dbReference type="CDD" id="cd03228">
    <property type="entry name" value="ABCC_MRP_Like"/>
    <property type="match status" value="1"/>
</dbReference>
<keyword evidence="4" id="KW-0997">Cell inner membrane</keyword>
<dbReference type="PROSITE" id="PS50893">
    <property type="entry name" value="ABC_TRANSPORTER_2"/>
    <property type="match status" value="1"/>
</dbReference>
<keyword evidence="3" id="KW-1003">Cell membrane</keyword>
<sequence>MDRQTDRPLLAILRLARPQRRKMAFGLLLAVVTALSGLGLLVLSGWFIAASAVAGAAAATAVAFNFASPSAGIRGLAVLRTGSRYAERLVTHDATFRFLAGLRVWLFRAAIPLAPARLEEQRGGDLLNRMTADVDSLDAIYLRVIVPAVVAVLAVLLVGGVLLWLDPAAAVIVVALALLVGLVLPWAMQRIGAPAGKAIALATARLRTRIVEGVQGLAELKVYQADSRHAEAVLAENETLMAAQRRMARLSGISTALSGLAGHLAALAILALGVAGVAAGVLPGPAVALMMLGALALFDALVPLPLAFQNLGRTRAAARRLLDFAGLAPLVRDPEAPAVAPAGNTIALTGVSYRYRPGDRPALQDIDLELPEGQRIAVIGPSGSGKSTLTALLLRFRDPDEGSVTIGGVDLRRLPQAELWRRVAYLSQRSQIFAGTIRDNLLIGDPEAADDQLAAAVEAAGLSGWVEALPRGLDTWVGEAGVQVSGGQARRIALARCVLKDAPILVLDEPTEGLDADTEDQVIEALERLTAGRTTLVITHRPALLRLADSAVLMAEGRIAVQGVPAEVLDAALPARAKRHAAV</sequence>
<feature type="transmembrane region" description="Helical" evidence="10">
    <location>
        <begin position="168"/>
        <end position="187"/>
    </location>
</feature>
<dbReference type="SUPFAM" id="SSF90123">
    <property type="entry name" value="ABC transporter transmembrane region"/>
    <property type="match status" value="1"/>
</dbReference>
<evidence type="ECO:0000313" key="14">
    <source>
        <dbReference type="Proteomes" id="UP000196655"/>
    </source>
</evidence>
<evidence type="ECO:0000256" key="4">
    <source>
        <dbReference type="ARBA" id="ARBA00022519"/>
    </source>
</evidence>
<evidence type="ECO:0000256" key="5">
    <source>
        <dbReference type="ARBA" id="ARBA00022692"/>
    </source>
</evidence>
<keyword evidence="14" id="KW-1185">Reference proteome</keyword>
<protein>
    <submittedName>
        <fullName evidence="13">Thiol reductant ABC exporter subunit CydC</fullName>
    </submittedName>
</protein>
<feature type="transmembrane region" description="Helical" evidence="10">
    <location>
        <begin position="140"/>
        <end position="162"/>
    </location>
</feature>
<comment type="caution">
    <text evidence="13">The sequence shown here is derived from an EMBL/GenBank/DDBJ whole genome shotgun (WGS) entry which is preliminary data.</text>
</comment>
<dbReference type="InterPro" id="IPR003439">
    <property type="entry name" value="ABC_transporter-like_ATP-bd"/>
</dbReference>
<dbReference type="GO" id="GO:0005886">
    <property type="term" value="C:plasma membrane"/>
    <property type="evidence" value="ECO:0007669"/>
    <property type="project" value="UniProtKB-SubCell"/>
</dbReference>
<dbReference type="GO" id="GO:0045454">
    <property type="term" value="P:cell redox homeostasis"/>
    <property type="evidence" value="ECO:0007669"/>
    <property type="project" value="InterPro"/>
</dbReference>
<dbReference type="GO" id="GO:0034775">
    <property type="term" value="P:glutathione transmembrane transport"/>
    <property type="evidence" value="ECO:0007669"/>
    <property type="project" value="InterPro"/>
</dbReference>
<dbReference type="OrthoDB" id="5288404at2"/>
<evidence type="ECO:0000256" key="6">
    <source>
        <dbReference type="ARBA" id="ARBA00022741"/>
    </source>
</evidence>
<dbReference type="InterPro" id="IPR039421">
    <property type="entry name" value="Type_1_exporter"/>
</dbReference>
<dbReference type="Pfam" id="PF00664">
    <property type="entry name" value="ABC_membrane"/>
    <property type="match status" value="1"/>
</dbReference>
<dbReference type="FunFam" id="3.40.50.300:FF:001001">
    <property type="entry name" value="Multidrug ABC transporter ATP-binding protein"/>
    <property type="match status" value="1"/>
</dbReference>
<evidence type="ECO:0000256" key="9">
    <source>
        <dbReference type="ARBA" id="ARBA00023136"/>
    </source>
</evidence>
<dbReference type="PANTHER" id="PTHR43394:SF1">
    <property type="entry name" value="ATP-BINDING CASSETTE SUB-FAMILY B MEMBER 10, MITOCHONDRIAL"/>
    <property type="match status" value="1"/>
</dbReference>
<dbReference type="InterPro" id="IPR011527">
    <property type="entry name" value="ABC1_TM_dom"/>
</dbReference>
<dbReference type="PROSITE" id="PS00211">
    <property type="entry name" value="ABC_TRANSPORTER_1"/>
    <property type="match status" value="1"/>
</dbReference>
<evidence type="ECO:0000259" key="12">
    <source>
        <dbReference type="PROSITE" id="PS50929"/>
    </source>
</evidence>
<dbReference type="PROSITE" id="PS50929">
    <property type="entry name" value="ABC_TM1F"/>
    <property type="match status" value="1"/>
</dbReference>
<comment type="subcellular location">
    <subcellularLocation>
        <location evidence="1">Cell membrane</location>
        <topology evidence="1">Multi-pass membrane protein</topology>
    </subcellularLocation>
</comment>
<keyword evidence="8 10" id="KW-1133">Transmembrane helix</keyword>
<dbReference type="GO" id="GO:0005524">
    <property type="term" value="F:ATP binding"/>
    <property type="evidence" value="ECO:0007669"/>
    <property type="project" value="UniProtKB-KW"/>
</dbReference>
<dbReference type="RefSeq" id="WP_088150533.1">
    <property type="nucleotide sequence ID" value="NZ_NHON01000011.1"/>
</dbReference>
<dbReference type="PANTHER" id="PTHR43394">
    <property type="entry name" value="ATP-DEPENDENT PERMEASE MDL1, MITOCHONDRIAL"/>
    <property type="match status" value="1"/>
</dbReference>
<dbReference type="InterPro" id="IPR003593">
    <property type="entry name" value="AAA+_ATPase"/>
</dbReference>
<dbReference type="GO" id="GO:0016887">
    <property type="term" value="F:ATP hydrolysis activity"/>
    <property type="evidence" value="ECO:0007669"/>
    <property type="project" value="InterPro"/>
</dbReference>
<feature type="transmembrane region" description="Helical" evidence="10">
    <location>
        <begin position="47"/>
        <end position="67"/>
    </location>
</feature>
<evidence type="ECO:0000256" key="3">
    <source>
        <dbReference type="ARBA" id="ARBA00022475"/>
    </source>
</evidence>
<dbReference type="GO" id="GO:0015421">
    <property type="term" value="F:ABC-type oligopeptide transporter activity"/>
    <property type="evidence" value="ECO:0007669"/>
    <property type="project" value="TreeGrafter"/>
</dbReference>
<dbReference type="STRING" id="1122125.GCA_000423185_03279"/>
<dbReference type="EMBL" id="NHON01000011">
    <property type="protein sequence ID" value="OWJ67674.1"/>
    <property type="molecule type" value="Genomic_DNA"/>
</dbReference>
<dbReference type="Gene3D" id="1.20.1560.10">
    <property type="entry name" value="ABC transporter type 1, transmembrane domain"/>
    <property type="match status" value="1"/>
</dbReference>
<organism evidence="13 14">
    <name type="scientific">Inquilinus limosus</name>
    <dbReference type="NCBI Taxonomy" id="171674"/>
    <lineage>
        <taxon>Bacteria</taxon>
        <taxon>Pseudomonadati</taxon>
        <taxon>Pseudomonadota</taxon>
        <taxon>Alphaproteobacteria</taxon>
        <taxon>Rhodospirillales</taxon>
        <taxon>Rhodospirillaceae</taxon>
        <taxon>Inquilinus</taxon>
    </lineage>
</organism>
<dbReference type="InterPro" id="IPR036640">
    <property type="entry name" value="ABC1_TM_sf"/>
</dbReference>
<keyword evidence="5 10" id="KW-0812">Transmembrane</keyword>
<gene>
    <name evidence="13" type="ORF">BWR60_08290</name>
</gene>
<evidence type="ECO:0000256" key="1">
    <source>
        <dbReference type="ARBA" id="ARBA00004651"/>
    </source>
</evidence>
<dbReference type="AlphaFoldDB" id="A0A211ZR55"/>
<dbReference type="Proteomes" id="UP000196655">
    <property type="component" value="Unassembled WGS sequence"/>
</dbReference>
<dbReference type="InterPro" id="IPR017871">
    <property type="entry name" value="ABC_transporter-like_CS"/>
</dbReference>
<dbReference type="Gene3D" id="3.40.50.300">
    <property type="entry name" value="P-loop containing nucleotide triphosphate hydrolases"/>
    <property type="match status" value="1"/>
</dbReference>
<evidence type="ECO:0000256" key="8">
    <source>
        <dbReference type="ARBA" id="ARBA00022989"/>
    </source>
</evidence>
<keyword evidence="9 10" id="KW-0472">Membrane</keyword>
<dbReference type="InterPro" id="IPR027417">
    <property type="entry name" value="P-loop_NTPase"/>
</dbReference>
<evidence type="ECO:0000259" key="11">
    <source>
        <dbReference type="PROSITE" id="PS50893"/>
    </source>
</evidence>
<reference evidence="14" key="1">
    <citation type="submission" date="2017-05" db="EMBL/GenBank/DDBJ databases">
        <authorList>
            <person name="Macchi M."/>
            <person name="Festa S."/>
            <person name="Coppotelli B.M."/>
            <person name="Morelli I.S."/>
        </authorList>
    </citation>
    <scope>NUCLEOTIDE SEQUENCE [LARGE SCALE GENOMIC DNA]</scope>
    <source>
        <strain evidence="14">I</strain>
    </source>
</reference>
<feature type="transmembrane region" description="Helical" evidence="10">
    <location>
        <begin position="255"/>
        <end position="281"/>
    </location>
</feature>
<feature type="domain" description="ABC transporter" evidence="11">
    <location>
        <begin position="346"/>
        <end position="581"/>
    </location>
</feature>
<feature type="transmembrane region" description="Helical" evidence="10">
    <location>
        <begin position="23"/>
        <end position="41"/>
    </location>
</feature>
<evidence type="ECO:0000313" key="13">
    <source>
        <dbReference type="EMBL" id="OWJ67674.1"/>
    </source>
</evidence>
<dbReference type="NCBIfam" id="TIGR02868">
    <property type="entry name" value="CydC"/>
    <property type="match status" value="1"/>
</dbReference>